<organism evidence="7 8">
    <name type="scientific">Oryza meyeriana var. granulata</name>
    <dbReference type="NCBI Taxonomy" id="110450"/>
    <lineage>
        <taxon>Eukaryota</taxon>
        <taxon>Viridiplantae</taxon>
        <taxon>Streptophyta</taxon>
        <taxon>Embryophyta</taxon>
        <taxon>Tracheophyta</taxon>
        <taxon>Spermatophyta</taxon>
        <taxon>Magnoliopsida</taxon>
        <taxon>Liliopsida</taxon>
        <taxon>Poales</taxon>
        <taxon>Poaceae</taxon>
        <taxon>BOP clade</taxon>
        <taxon>Oryzoideae</taxon>
        <taxon>Oryzeae</taxon>
        <taxon>Oryzinae</taxon>
        <taxon>Oryza</taxon>
        <taxon>Oryza meyeriana</taxon>
    </lineage>
</organism>
<evidence type="ECO:0000313" key="7">
    <source>
        <dbReference type="EMBL" id="KAF0890326.1"/>
    </source>
</evidence>
<keyword evidence="2 3" id="KW-0808">Transferase</keyword>
<gene>
    <name evidence="7" type="ORF">E2562_002734</name>
</gene>
<dbReference type="InterPro" id="IPR002213">
    <property type="entry name" value="UDP_glucos_trans"/>
</dbReference>
<dbReference type="PANTHER" id="PTHR11926">
    <property type="entry name" value="GLUCOSYL/GLUCURONOSYL TRANSFERASES"/>
    <property type="match status" value="1"/>
</dbReference>
<evidence type="ECO:0000259" key="6">
    <source>
        <dbReference type="Pfam" id="PF26168"/>
    </source>
</evidence>
<feature type="compositionally biased region" description="Basic and acidic residues" evidence="5">
    <location>
        <begin position="1"/>
        <end position="10"/>
    </location>
</feature>
<reference evidence="7 8" key="1">
    <citation type="submission" date="2019-11" db="EMBL/GenBank/DDBJ databases">
        <title>Whole genome sequence of Oryza granulata.</title>
        <authorList>
            <person name="Li W."/>
        </authorList>
    </citation>
    <scope>NUCLEOTIDE SEQUENCE [LARGE SCALE GENOMIC DNA]</scope>
    <source>
        <strain evidence="8">cv. Menghai</strain>
        <tissue evidence="7">Leaf</tissue>
    </source>
</reference>
<evidence type="ECO:0000313" key="8">
    <source>
        <dbReference type="Proteomes" id="UP000479710"/>
    </source>
</evidence>
<comment type="similarity">
    <text evidence="1 3">Belongs to the UDP-glycosyltransferase family.</text>
</comment>
<proteinExistence type="inferred from homology"/>
<dbReference type="InterPro" id="IPR035595">
    <property type="entry name" value="UDP_glycos_trans_CS"/>
</dbReference>
<name>A0A6G1BR69_9ORYZ</name>
<dbReference type="FunFam" id="3.40.50.2000:FF:000027">
    <property type="entry name" value="Glycosyltransferase"/>
    <property type="match status" value="1"/>
</dbReference>
<dbReference type="CDD" id="cd03784">
    <property type="entry name" value="GT1_Gtf-like"/>
    <property type="match status" value="1"/>
</dbReference>
<dbReference type="GO" id="GO:0080044">
    <property type="term" value="F:quercetin 7-O-glucosyltransferase activity"/>
    <property type="evidence" value="ECO:0007669"/>
    <property type="project" value="TreeGrafter"/>
</dbReference>
<evidence type="ECO:0000256" key="4">
    <source>
        <dbReference type="RuleBase" id="RU362057"/>
    </source>
</evidence>
<dbReference type="Proteomes" id="UP000479710">
    <property type="component" value="Unassembled WGS sequence"/>
</dbReference>
<evidence type="ECO:0000256" key="2">
    <source>
        <dbReference type="ARBA" id="ARBA00022679"/>
    </source>
</evidence>
<keyword evidence="3" id="KW-0328">Glycosyltransferase</keyword>
<protein>
    <recommendedName>
        <fullName evidence="4">Glycosyltransferase</fullName>
        <ecNumber evidence="4">2.4.1.-</ecNumber>
    </recommendedName>
</protein>
<dbReference type="PANTHER" id="PTHR11926:SF1359">
    <property type="entry name" value="GLYCOSYLTRANSFERASE"/>
    <property type="match status" value="1"/>
</dbReference>
<accession>A0A6G1BR69</accession>
<evidence type="ECO:0000256" key="5">
    <source>
        <dbReference type="SAM" id="MobiDB-lite"/>
    </source>
</evidence>
<evidence type="ECO:0000256" key="1">
    <source>
        <dbReference type="ARBA" id="ARBA00009995"/>
    </source>
</evidence>
<feature type="region of interest" description="Disordered" evidence="5">
    <location>
        <begin position="1"/>
        <end position="21"/>
    </location>
</feature>
<dbReference type="AlphaFoldDB" id="A0A6G1BR69"/>
<dbReference type="EC" id="2.4.1.-" evidence="4"/>
<dbReference type="Pfam" id="PF26168">
    <property type="entry name" value="Glyco_transf_N"/>
    <property type="match status" value="1"/>
</dbReference>
<dbReference type="PROSITE" id="PS00375">
    <property type="entry name" value="UDPGT"/>
    <property type="match status" value="1"/>
</dbReference>
<dbReference type="GO" id="GO:0080043">
    <property type="term" value="F:quercetin 3-O-glucosyltransferase activity"/>
    <property type="evidence" value="ECO:0007669"/>
    <property type="project" value="TreeGrafter"/>
</dbReference>
<keyword evidence="8" id="KW-1185">Reference proteome</keyword>
<feature type="domain" description="Glycosyltransferase N-terminal" evidence="6">
    <location>
        <begin position="61"/>
        <end position="203"/>
    </location>
</feature>
<dbReference type="InterPro" id="IPR058980">
    <property type="entry name" value="Glyco_transf_N"/>
</dbReference>
<dbReference type="EMBL" id="SPHZ02000011">
    <property type="protein sequence ID" value="KAF0890326.1"/>
    <property type="molecule type" value="Genomic_DNA"/>
</dbReference>
<dbReference type="SUPFAM" id="SSF53756">
    <property type="entry name" value="UDP-Glycosyltransferase/glycogen phosphorylase"/>
    <property type="match status" value="1"/>
</dbReference>
<comment type="caution">
    <text evidence="7">The sequence shown here is derived from an EMBL/GenBank/DDBJ whole genome shotgun (WGS) entry which is preliminary data.</text>
</comment>
<sequence length="539" mass="59260">MRDSVSDDHQSVGSRSINTNIPAITCPHTKQETVQSTVHTSKGAYRDMGSNPADGEKPHAVCLPFPAQGHVTPMLKLAKSLHCRGFHITFVNTEFNHRRLLRSRGAGSMDGLPGFRFAAIPDGLPPSDADATQDVSSLCRSTKETCLPHFSRLLADLNANAASTEAPPVTCVVADDVMTFALDAAREIGVPCAFLWTSSACGYMGYRHYRTFLDKGVFPLKDEQLTNGFLDAPVDWTPGMSKHMRLKDFPSFLRSTDPDEYMFHFALYVTERLAEADAVVLNTFDELEPEALDAMRAMLPPAATIHTVGPLAFLAEKAIPQGSPLDALGSNLWKEDASCFGWLDGKEPRSVVFVNYGSITVMTNEELVEFAWGLANSGHDFLWIIRPDLINGDAAVLPPEFLEAVEGRGLLASWCPQEAVLRHEAVGVFLTHCGWNSTMESLCGGVPMLCWPFFAEQQTNRRYSCTEWGVAMEIGDDVRRDVVEAKIREAMGGDRGREMRRRAEEWKDTALRTTRPGGRAHANLDALVADVLLSGGKAR</sequence>
<dbReference type="Pfam" id="PF00201">
    <property type="entry name" value="UDPGT"/>
    <property type="match status" value="1"/>
</dbReference>
<dbReference type="Gene3D" id="3.40.50.2000">
    <property type="entry name" value="Glycogen Phosphorylase B"/>
    <property type="match status" value="2"/>
</dbReference>
<evidence type="ECO:0000256" key="3">
    <source>
        <dbReference type="RuleBase" id="RU003718"/>
    </source>
</evidence>
<dbReference type="FunFam" id="3.40.50.2000:FF:000055">
    <property type="entry name" value="Glycosyltransferase"/>
    <property type="match status" value="1"/>
</dbReference>
<dbReference type="OrthoDB" id="5835829at2759"/>
<feature type="compositionally biased region" description="Polar residues" evidence="5">
    <location>
        <begin position="11"/>
        <end position="21"/>
    </location>
</feature>